<gene>
    <name evidence="10" type="primary">ndhC_2</name>
    <name evidence="7" type="synonym">nuoA</name>
    <name evidence="10" type="ORF">NCTC11388_02636</name>
</gene>
<feature type="region of interest" description="Disordered" evidence="9">
    <location>
        <begin position="167"/>
        <end position="198"/>
    </location>
</feature>
<keyword evidence="7" id="KW-1003">Cell membrane</keyword>
<feature type="transmembrane region" description="Helical" evidence="7">
    <location>
        <begin position="13"/>
        <end position="34"/>
    </location>
</feature>
<keyword evidence="7 8" id="KW-0874">Quinone</keyword>
<dbReference type="GO" id="GO:0005886">
    <property type="term" value="C:plasma membrane"/>
    <property type="evidence" value="ECO:0007669"/>
    <property type="project" value="UniProtKB-SubCell"/>
</dbReference>
<evidence type="ECO:0000256" key="1">
    <source>
        <dbReference type="ARBA" id="ARBA00004141"/>
    </source>
</evidence>
<keyword evidence="7" id="KW-1278">Translocase</keyword>
<comment type="similarity">
    <text evidence="2 7 8">Belongs to the complex I subunit 3 family.</text>
</comment>
<dbReference type="EC" id="7.1.1.-" evidence="7"/>
<evidence type="ECO:0000256" key="3">
    <source>
        <dbReference type="ARBA" id="ARBA00022448"/>
    </source>
</evidence>
<comment type="subcellular location">
    <subcellularLocation>
        <location evidence="7 8">Cell membrane</location>
        <topology evidence="7 8">Multi-pass membrane protein</topology>
    </subcellularLocation>
    <subcellularLocation>
        <location evidence="1">Membrane</location>
        <topology evidence="1">Multi-pass membrane protein</topology>
    </subcellularLocation>
</comment>
<dbReference type="HAMAP" id="MF_01394">
    <property type="entry name" value="NDH1_NuoA"/>
    <property type="match status" value="1"/>
</dbReference>
<keyword evidence="7 8" id="KW-0520">NAD</keyword>
<keyword evidence="3 7" id="KW-0813">Transport</keyword>
<name>A0A380CDG3_SPHSI</name>
<evidence type="ECO:0000256" key="8">
    <source>
        <dbReference type="RuleBase" id="RU003639"/>
    </source>
</evidence>
<dbReference type="Proteomes" id="UP000254893">
    <property type="component" value="Unassembled WGS sequence"/>
</dbReference>
<accession>A0A380CDG3</accession>
<keyword evidence="6 7" id="KW-0472">Membrane</keyword>
<protein>
    <recommendedName>
        <fullName evidence="7">NADH-quinone oxidoreductase subunit A</fullName>
        <ecNumber evidence="7">7.1.1.-</ecNumber>
    </recommendedName>
    <alternativeName>
        <fullName evidence="7">NADH dehydrogenase I subunit A</fullName>
    </alternativeName>
    <alternativeName>
        <fullName evidence="7">NDH-1 subunit A</fullName>
    </alternativeName>
    <alternativeName>
        <fullName evidence="7">NUO1</fullName>
    </alternativeName>
</protein>
<comment type="function">
    <text evidence="7">NDH-1 shuttles electrons from NADH, via FMN and iron-sulfur (Fe-S) centers, to quinones in the respiratory chain. The immediate electron acceptor for the enzyme in this species is believed to be a menaquinone. Couples the redox reaction to proton translocation (for every two electrons transferred, four hydrogen ions are translocated across the cytoplasmic membrane), and thus conserves the redox energy in a proton gradient.</text>
</comment>
<keyword evidence="4 7" id="KW-0812">Transmembrane</keyword>
<evidence type="ECO:0000256" key="7">
    <source>
        <dbReference type="HAMAP-Rule" id="MF_01394"/>
    </source>
</evidence>
<keyword evidence="10" id="KW-0560">Oxidoreductase</keyword>
<evidence type="ECO:0000256" key="6">
    <source>
        <dbReference type="ARBA" id="ARBA00023136"/>
    </source>
</evidence>
<keyword evidence="5 7" id="KW-1133">Transmembrane helix</keyword>
<dbReference type="Pfam" id="PF00507">
    <property type="entry name" value="Oxidored_q4"/>
    <property type="match status" value="1"/>
</dbReference>
<dbReference type="InterPro" id="IPR038430">
    <property type="entry name" value="NDAH_ubi_oxred_su3_sf"/>
</dbReference>
<dbReference type="InterPro" id="IPR023043">
    <property type="entry name" value="NAD(P)H_OxRDtase_bac/plastid"/>
</dbReference>
<feature type="transmembrane region" description="Helical" evidence="7">
    <location>
        <begin position="101"/>
        <end position="124"/>
    </location>
</feature>
<comment type="catalytic activity">
    <reaction evidence="7 8">
        <text>a quinone + NADH + 5 H(+)(in) = a quinol + NAD(+) + 4 H(+)(out)</text>
        <dbReference type="Rhea" id="RHEA:57888"/>
        <dbReference type="ChEBI" id="CHEBI:15378"/>
        <dbReference type="ChEBI" id="CHEBI:24646"/>
        <dbReference type="ChEBI" id="CHEBI:57540"/>
        <dbReference type="ChEBI" id="CHEBI:57945"/>
        <dbReference type="ChEBI" id="CHEBI:132124"/>
    </reaction>
</comment>
<feature type="transmembrane region" description="Helical" evidence="7">
    <location>
        <begin position="65"/>
        <end position="89"/>
    </location>
</feature>
<evidence type="ECO:0000256" key="4">
    <source>
        <dbReference type="ARBA" id="ARBA00022692"/>
    </source>
</evidence>
<dbReference type="InterPro" id="IPR000440">
    <property type="entry name" value="NADH_UbQ/plastoQ_OxRdtase_su3"/>
</dbReference>
<dbReference type="GO" id="GO:0030964">
    <property type="term" value="C:NADH dehydrogenase complex"/>
    <property type="evidence" value="ECO:0007669"/>
    <property type="project" value="TreeGrafter"/>
</dbReference>
<dbReference type="EMBL" id="UGYW01000002">
    <property type="protein sequence ID" value="SUJ17057.1"/>
    <property type="molecule type" value="Genomic_DNA"/>
</dbReference>
<evidence type="ECO:0000256" key="9">
    <source>
        <dbReference type="SAM" id="MobiDB-lite"/>
    </source>
</evidence>
<dbReference type="PANTHER" id="PTHR11058">
    <property type="entry name" value="NADH-UBIQUINONE OXIDOREDUCTASE CHAIN 3"/>
    <property type="match status" value="1"/>
</dbReference>
<evidence type="ECO:0000256" key="5">
    <source>
        <dbReference type="ARBA" id="ARBA00022989"/>
    </source>
</evidence>
<sequence length="198" mass="22216">MDDPAQLSEYGKILIIALVGILLVCATIFLAKLISPKKPNPEKLSTYECGEESQGTAWIQFNPRFYVIALVFLLFDVELIFVFPWATVFGQNEFINADLRWGWFTMVEMAMFLGILVLGLVYVWRKGDLDWVKPTHVTPSVQVNIPAGAYEALNNKTYAVRDYKATAETADETSDQPKVESKPKIGFRPAFKKPGASS</sequence>
<comment type="subunit">
    <text evidence="7">NDH-1 is composed of 14 different subunits. Subunits NuoA, H, J, K, L, M, N constitute the membrane sector of the complex.</text>
</comment>
<evidence type="ECO:0000256" key="2">
    <source>
        <dbReference type="ARBA" id="ARBA00008472"/>
    </source>
</evidence>
<proteinExistence type="inferred from homology"/>
<evidence type="ECO:0000313" key="11">
    <source>
        <dbReference type="Proteomes" id="UP000254893"/>
    </source>
</evidence>
<dbReference type="GO" id="GO:0048038">
    <property type="term" value="F:quinone binding"/>
    <property type="evidence" value="ECO:0007669"/>
    <property type="project" value="UniProtKB-KW"/>
</dbReference>
<dbReference type="PANTHER" id="PTHR11058:SF9">
    <property type="entry name" value="NADH-UBIQUINONE OXIDOREDUCTASE CHAIN 3"/>
    <property type="match status" value="1"/>
</dbReference>
<dbReference type="Gene3D" id="1.20.58.1610">
    <property type="entry name" value="NADH:ubiquinone/plastoquinone oxidoreductase, chain 3"/>
    <property type="match status" value="1"/>
</dbReference>
<organism evidence="10 11">
    <name type="scientific">Sphingobacterium spiritivorum</name>
    <name type="common">Flavobacterium spiritivorum</name>
    <dbReference type="NCBI Taxonomy" id="258"/>
    <lineage>
        <taxon>Bacteria</taxon>
        <taxon>Pseudomonadati</taxon>
        <taxon>Bacteroidota</taxon>
        <taxon>Sphingobacteriia</taxon>
        <taxon>Sphingobacteriales</taxon>
        <taxon>Sphingobacteriaceae</taxon>
        <taxon>Sphingobacterium</taxon>
    </lineage>
</organism>
<dbReference type="GO" id="GO:0050136">
    <property type="term" value="F:NADH dehydrogenase (quinone) (non-electrogenic) activity"/>
    <property type="evidence" value="ECO:0007669"/>
    <property type="project" value="UniProtKB-UniRule"/>
</dbReference>
<evidence type="ECO:0000313" key="10">
    <source>
        <dbReference type="EMBL" id="SUJ17057.1"/>
    </source>
</evidence>
<dbReference type="GO" id="GO:0008137">
    <property type="term" value="F:NADH dehydrogenase (ubiquinone) activity"/>
    <property type="evidence" value="ECO:0007669"/>
    <property type="project" value="InterPro"/>
</dbReference>
<dbReference type="AlphaFoldDB" id="A0A380CDG3"/>
<dbReference type="RefSeq" id="WP_115170429.1">
    <property type="nucleotide sequence ID" value="NZ_UGYW01000002.1"/>
</dbReference>
<reference evidence="10 11" key="1">
    <citation type="submission" date="2018-06" db="EMBL/GenBank/DDBJ databases">
        <authorList>
            <consortium name="Pathogen Informatics"/>
            <person name="Doyle S."/>
        </authorList>
    </citation>
    <scope>NUCLEOTIDE SEQUENCE [LARGE SCALE GENOMIC DNA]</scope>
    <source>
        <strain evidence="10 11">NCTC11388</strain>
    </source>
</reference>